<evidence type="ECO:0000256" key="4">
    <source>
        <dbReference type="ARBA" id="ARBA00023457"/>
    </source>
</evidence>
<organism evidence="9 10">
    <name type="scientific">Thermodesulfatator autotrophicus</name>
    <dbReference type="NCBI Taxonomy" id="1795632"/>
    <lineage>
        <taxon>Bacteria</taxon>
        <taxon>Pseudomonadati</taxon>
        <taxon>Thermodesulfobacteriota</taxon>
        <taxon>Thermodesulfobacteria</taxon>
        <taxon>Thermodesulfobacteriales</taxon>
        <taxon>Thermodesulfatatoraceae</taxon>
        <taxon>Thermodesulfatator</taxon>
    </lineage>
</organism>
<name>A0A177E5X4_9BACT</name>
<evidence type="ECO:0000313" key="10">
    <source>
        <dbReference type="Proteomes" id="UP000076964"/>
    </source>
</evidence>
<feature type="domain" description="Siroheme decarboxylase NirL-like HTH" evidence="8">
    <location>
        <begin position="178"/>
        <end position="221"/>
    </location>
</feature>
<evidence type="ECO:0000259" key="7">
    <source>
        <dbReference type="Pfam" id="PF17805"/>
    </source>
</evidence>
<evidence type="ECO:0000256" key="6">
    <source>
        <dbReference type="ARBA" id="ARBA00048470"/>
    </source>
</evidence>
<dbReference type="GO" id="GO:0006783">
    <property type="term" value="P:heme biosynthetic process"/>
    <property type="evidence" value="ECO:0007669"/>
    <property type="project" value="UniProtKB-KW"/>
</dbReference>
<reference evidence="9 10" key="1">
    <citation type="submission" date="2016-02" db="EMBL/GenBank/DDBJ databases">
        <title>Draft genome sequence of Thermodesulfatator sp. S606.</title>
        <authorList>
            <person name="Lai Q."/>
            <person name="Cao J."/>
            <person name="Dupont S."/>
            <person name="Shao Z."/>
            <person name="Jebbar M."/>
            <person name="Alain K."/>
        </authorList>
    </citation>
    <scope>NUCLEOTIDE SEQUENCE [LARGE SCALE GENOMIC DNA]</scope>
    <source>
        <strain evidence="9 10">S606</strain>
    </source>
</reference>
<evidence type="ECO:0000256" key="5">
    <source>
        <dbReference type="ARBA" id="ARBA00023471"/>
    </source>
</evidence>
<dbReference type="InterPro" id="IPR053953">
    <property type="entry name" value="NirdL-like_HTH"/>
</dbReference>
<evidence type="ECO:0000256" key="2">
    <source>
        <dbReference type="ARBA" id="ARBA00023133"/>
    </source>
</evidence>
<accession>A0A177E5X4</accession>
<dbReference type="Gene3D" id="3.30.70.3460">
    <property type="match status" value="2"/>
</dbReference>
<gene>
    <name evidence="9" type="ORF">TH606_08235</name>
</gene>
<keyword evidence="3" id="KW-0456">Lyase</keyword>
<comment type="pathway">
    <text evidence="1">Porphyrin-containing compound metabolism; protoheme biosynthesis.</text>
</comment>
<sequence length="324" mass="37691">MEEKDKLLLTEVQRRFPLEKEPYQVLAERLSLSEKEVIERLNRLKETGILRQISAIFNPQALGYQTSLVAAAVPQEKLEHAAQVINAYPGVSHNYLRNYSFNMWFTLAVPPEENFEETLAALMKKAGVSRYLILPIKRVFHIAVVYDFNENNTEDNNLEFSLPNKEKLSLADHQTISLVKLTQEDLPRVSRPFKEIANKVGLSEEEVLNWIKRGLDEGIIRRFAGLVRHTRAGLKGNIMVAWEVPEKSLDEVGKKLAKEKKITHCYERKRYPDWPYNLYTMIHAPNPEEAFNFIENKAKELKISSYLPLETIKELKKIRLKLFW</sequence>
<dbReference type="GO" id="GO:0016829">
    <property type="term" value="F:lyase activity"/>
    <property type="evidence" value="ECO:0007669"/>
    <property type="project" value="UniProtKB-KW"/>
</dbReference>
<feature type="domain" description="Siroheme decarboxylase AsnC-like ligand binding" evidence="7">
    <location>
        <begin position="62"/>
        <end position="140"/>
    </location>
</feature>
<evidence type="ECO:0000259" key="8">
    <source>
        <dbReference type="Pfam" id="PF22451"/>
    </source>
</evidence>
<comment type="caution">
    <text evidence="9">The sequence shown here is derived from an EMBL/GenBank/DDBJ whole genome shotgun (WGS) entry which is preliminary data.</text>
</comment>
<keyword evidence="10" id="KW-1185">Reference proteome</keyword>
<dbReference type="InterPro" id="IPR036390">
    <property type="entry name" value="WH_DNA-bd_sf"/>
</dbReference>
<dbReference type="InterPro" id="IPR019888">
    <property type="entry name" value="Tscrpt_reg_AsnC-like"/>
</dbReference>
<evidence type="ECO:0000256" key="1">
    <source>
        <dbReference type="ARBA" id="ARBA00004744"/>
    </source>
</evidence>
<dbReference type="PANTHER" id="PTHR43413:SF1">
    <property type="entry name" value="SIROHEME DECARBOXYLASE NIRL SUBUNIT"/>
    <property type="match status" value="1"/>
</dbReference>
<feature type="domain" description="Siroheme decarboxylase AsnC-like ligand binding" evidence="7">
    <location>
        <begin position="231"/>
        <end position="316"/>
    </location>
</feature>
<dbReference type="RefSeq" id="WP_068542804.1">
    <property type="nucleotide sequence ID" value="NZ_LSFI01000037.1"/>
</dbReference>
<evidence type="ECO:0000256" key="3">
    <source>
        <dbReference type="ARBA" id="ARBA00023239"/>
    </source>
</evidence>
<evidence type="ECO:0000313" key="9">
    <source>
        <dbReference type="EMBL" id="OAG27188.1"/>
    </source>
</evidence>
<protein>
    <recommendedName>
        <fullName evidence="5">siroheme decarboxylase</fullName>
        <ecNumber evidence="5">4.1.1.111</ecNumber>
    </recommendedName>
</protein>
<dbReference type="PANTHER" id="PTHR43413">
    <property type="entry name" value="TRANSCRIPTIONAL REGULATOR, ASNC FAMILY"/>
    <property type="match status" value="1"/>
</dbReference>
<dbReference type="EMBL" id="LSFI01000037">
    <property type="protein sequence ID" value="OAG27188.1"/>
    <property type="molecule type" value="Genomic_DNA"/>
</dbReference>
<dbReference type="Pfam" id="PF22451">
    <property type="entry name" value="NirdL-like_HTH"/>
    <property type="match status" value="2"/>
</dbReference>
<comment type="similarity">
    <text evidence="4">Belongs to the Ahb/Nir family.</text>
</comment>
<proteinExistence type="inferred from homology"/>
<dbReference type="InterPro" id="IPR040523">
    <property type="entry name" value="AsnC_trans_reg2"/>
</dbReference>
<dbReference type="InterPro" id="IPR050684">
    <property type="entry name" value="HTH-Siroheme_Decarb"/>
</dbReference>
<dbReference type="Pfam" id="PF17805">
    <property type="entry name" value="AsnC_trans_reg2"/>
    <property type="match status" value="2"/>
</dbReference>
<dbReference type="EC" id="4.1.1.111" evidence="5"/>
<keyword evidence="2" id="KW-0350">Heme biosynthesis</keyword>
<dbReference type="STRING" id="1795632.TH606_08235"/>
<dbReference type="InterPro" id="IPR036388">
    <property type="entry name" value="WH-like_DNA-bd_sf"/>
</dbReference>
<dbReference type="Gene3D" id="1.10.10.10">
    <property type="entry name" value="Winged helix-like DNA-binding domain superfamily/Winged helix DNA-binding domain"/>
    <property type="match status" value="1"/>
</dbReference>
<dbReference type="SUPFAM" id="SSF46785">
    <property type="entry name" value="Winged helix' DNA-binding domain"/>
    <property type="match status" value="1"/>
</dbReference>
<comment type="catalytic activity">
    <reaction evidence="6">
        <text>siroheme + 2 H(+) = 12,18-didecarboxysiroheme + 2 CO2</text>
        <dbReference type="Rhea" id="RHEA:19093"/>
        <dbReference type="ChEBI" id="CHEBI:15378"/>
        <dbReference type="ChEBI" id="CHEBI:16526"/>
        <dbReference type="ChEBI" id="CHEBI:60052"/>
        <dbReference type="ChEBI" id="CHEBI:140497"/>
        <dbReference type="EC" id="4.1.1.111"/>
    </reaction>
</comment>
<dbReference type="SMART" id="SM00344">
    <property type="entry name" value="HTH_ASNC"/>
    <property type="match status" value="1"/>
</dbReference>
<feature type="domain" description="Siroheme decarboxylase NirL-like HTH" evidence="8">
    <location>
        <begin position="5"/>
        <end position="51"/>
    </location>
</feature>
<dbReference type="AlphaFoldDB" id="A0A177E5X4"/>
<dbReference type="OrthoDB" id="9806536at2"/>
<dbReference type="Proteomes" id="UP000076964">
    <property type="component" value="Unassembled WGS sequence"/>
</dbReference>